<reference evidence="4 5" key="1">
    <citation type="journal article" date="2019" name="Nat. Commun.">
        <title>A new type of DNA phosphorothioation-based antiviral system in archaea.</title>
        <authorList>
            <person name="Xiong L."/>
            <person name="Liu S."/>
            <person name="Chen S."/>
            <person name="Xiao Y."/>
            <person name="Zhu B."/>
            <person name="Gao Y."/>
            <person name="Zhang Y."/>
            <person name="Chen B."/>
            <person name="Luo J."/>
            <person name="Deng Z."/>
            <person name="Chen X."/>
            <person name="Wang L."/>
            <person name="Chen S."/>
        </authorList>
    </citation>
    <scope>NUCLEOTIDE SEQUENCE [LARGE SCALE GENOMIC DNA]</scope>
    <source>
        <strain evidence="4 5">JCM 10635</strain>
    </source>
</reference>
<dbReference type="KEGG" id="nbg:DV706_00215"/>
<dbReference type="InterPro" id="IPR058288">
    <property type="entry name" value="DUF7982"/>
</dbReference>
<dbReference type="AlphaFoldDB" id="A0A4D6HHH2"/>
<evidence type="ECO:0000259" key="3">
    <source>
        <dbReference type="Pfam" id="PF25939"/>
    </source>
</evidence>
<dbReference type="Proteomes" id="UP000296822">
    <property type="component" value="Chromosome"/>
</dbReference>
<feature type="region of interest" description="Disordered" evidence="1">
    <location>
        <begin position="145"/>
        <end position="164"/>
    </location>
</feature>
<keyword evidence="2" id="KW-0472">Membrane</keyword>
<dbReference type="EMBL" id="CP031305">
    <property type="protein sequence ID" value="QCC53041.1"/>
    <property type="molecule type" value="Genomic_DNA"/>
</dbReference>
<organism evidence="4 5">
    <name type="scientific">Natronorubrum bangense</name>
    <dbReference type="NCBI Taxonomy" id="61858"/>
    <lineage>
        <taxon>Archaea</taxon>
        <taxon>Methanobacteriati</taxon>
        <taxon>Methanobacteriota</taxon>
        <taxon>Stenosarchaea group</taxon>
        <taxon>Halobacteria</taxon>
        <taxon>Halobacteriales</taxon>
        <taxon>Natrialbaceae</taxon>
        <taxon>Natronorubrum</taxon>
    </lineage>
</organism>
<feature type="domain" description="DUF7982" evidence="3">
    <location>
        <begin position="31"/>
        <end position="279"/>
    </location>
</feature>
<feature type="transmembrane region" description="Helical" evidence="2">
    <location>
        <begin position="76"/>
        <end position="94"/>
    </location>
</feature>
<proteinExistence type="predicted"/>
<feature type="compositionally biased region" description="Polar residues" evidence="1">
    <location>
        <begin position="149"/>
        <end position="163"/>
    </location>
</feature>
<name>A0A4D6HHH2_9EURY</name>
<keyword evidence="2" id="KW-1133">Transmembrane helix</keyword>
<evidence type="ECO:0000313" key="4">
    <source>
        <dbReference type="EMBL" id="QCC53041.1"/>
    </source>
</evidence>
<evidence type="ECO:0000256" key="1">
    <source>
        <dbReference type="SAM" id="MobiDB-lite"/>
    </source>
</evidence>
<dbReference type="Pfam" id="PF25939">
    <property type="entry name" value="DUF7982"/>
    <property type="match status" value="1"/>
</dbReference>
<sequence length="283" mass="29495">MSSSDEDSGASTVEEKQLISELRNGAPVDPAENIRSSRNDSLRFRSSRRNRVALGLVAVGTLAGVGGVVFSDAREVLLSLAATGLFGAVLAIVLSSDRVLPDTVAENVYASSATNGAALVDALELSDRRIYVPANGKVLLSVPAEGDQSVPTDPTVPWSSAETDTTDLVFEPSGSGLYRDVNRTLPGDLDPEVETTAKALTDGLVDVLEIADEAVADVVPSEGKATVGVAGSAFGDVDRFDHPIASYLAVGFASRLGRPVTLEVRSASGSADWEITCSWDSVE</sequence>
<protein>
    <recommendedName>
        <fullName evidence="3">DUF7982 domain-containing protein</fullName>
    </recommendedName>
</protein>
<evidence type="ECO:0000313" key="5">
    <source>
        <dbReference type="Proteomes" id="UP000296822"/>
    </source>
</evidence>
<gene>
    <name evidence="4" type="ORF">DV706_00215</name>
</gene>
<accession>A0A4D6HHH2</accession>
<feature type="transmembrane region" description="Helical" evidence="2">
    <location>
        <begin position="52"/>
        <end position="70"/>
    </location>
</feature>
<feature type="region of interest" description="Disordered" evidence="1">
    <location>
        <begin position="1"/>
        <end position="34"/>
    </location>
</feature>
<evidence type="ECO:0000256" key="2">
    <source>
        <dbReference type="SAM" id="Phobius"/>
    </source>
</evidence>
<keyword evidence="2" id="KW-0812">Transmembrane</keyword>